<feature type="compositionally biased region" description="Basic and acidic residues" evidence="2">
    <location>
        <begin position="215"/>
        <end position="237"/>
    </location>
</feature>
<reference evidence="3" key="1">
    <citation type="submission" date="2025-08" db="UniProtKB">
        <authorList>
            <consortium name="Ensembl"/>
        </authorList>
    </citation>
    <scope>IDENTIFICATION</scope>
</reference>
<evidence type="ECO:0000313" key="3">
    <source>
        <dbReference type="Ensembl" id="ENSHCOP00000006174.1"/>
    </source>
</evidence>
<feature type="region of interest" description="Disordered" evidence="2">
    <location>
        <begin position="269"/>
        <end position="377"/>
    </location>
</feature>
<accession>A0A3Q3D910</accession>
<dbReference type="GeneTree" id="ENSGT00940000167760"/>
<protein>
    <recommendedName>
        <fullName evidence="5">Coiled-coil domain containing 112</fullName>
    </recommendedName>
</protein>
<name>A0A3Q3D910_HIPCM</name>
<evidence type="ECO:0000256" key="1">
    <source>
        <dbReference type="ARBA" id="ARBA00023054"/>
    </source>
</evidence>
<dbReference type="AlphaFoldDB" id="A0A3Q3D910"/>
<keyword evidence="1" id="KW-0175">Coiled coil</keyword>
<organism evidence="3 4">
    <name type="scientific">Hippocampus comes</name>
    <name type="common">Tiger tail seahorse</name>
    <dbReference type="NCBI Taxonomy" id="109280"/>
    <lineage>
        <taxon>Eukaryota</taxon>
        <taxon>Metazoa</taxon>
        <taxon>Chordata</taxon>
        <taxon>Craniata</taxon>
        <taxon>Vertebrata</taxon>
        <taxon>Euteleostomi</taxon>
        <taxon>Actinopterygii</taxon>
        <taxon>Neopterygii</taxon>
        <taxon>Teleostei</taxon>
        <taxon>Neoteleostei</taxon>
        <taxon>Acanthomorphata</taxon>
        <taxon>Syngnathiaria</taxon>
        <taxon>Syngnathiformes</taxon>
        <taxon>Syngnathoidei</taxon>
        <taxon>Syngnathidae</taxon>
        <taxon>Hippocampus</taxon>
    </lineage>
</organism>
<dbReference type="OMA" id="ENWSHAV"/>
<evidence type="ECO:0000256" key="2">
    <source>
        <dbReference type="SAM" id="MobiDB-lite"/>
    </source>
</evidence>
<feature type="compositionally biased region" description="Basic and acidic residues" evidence="2">
    <location>
        <begin position="316"/>
        <end position="326"/>
    </location>
</feature>
<dbReference type="STRING" id="109280.ENSHCOP00000006174"/>
<dbReference type="PANTHER" id="PTHR21549">
    <property type="entry name" value="MUTATED IN BLADDER CANCER 1"/>
    <property type="match status" value="1"/>
</dbReference>
<evidence type="ECO:0000313" key="4">
    <source>
        <dbReference type="Proteomes" id="UP000264820"/>
    </source>
</evidence>
<feature type="region of interest" description="Disordered" evidence="2">
    <location>
        <begin position="196"/>
        <end position="243"/>
    </location>
</feature>
<feature type="compositionally biased region" description="Basic and acidic residues" evidence="2">
    <location>
        <begin position="273"/>
        <end position="303"/>
    </location>
</feature>
<dbReference type="Ensembl" id="ENSHCOT00000004106.1">
    <property type="protein sequence ID" value="ENSHCOP00000006174.1"/>
    <property type="gene ID" value="ENSHCOG00000007936.1"/>
</dbReference>
<dbReference type="Proteomes" id="UP000264820">
    <property type="component" value="Unplaced"/>
</dbReference>
<dbReference type="InterPro" id="IPR039902">
    <property type="entry name" value="CCDC148/CCDC112"/>
</dbReference>
<sequence>MRKHWLNREVQKVSRSMYISPLTHPRGCDCVSIHSILLLRPSEMQLRNQLAKIKDGVRQFQQQLIDMKPSTELIEKLKEIMAETLKIYVPVAEEGELESLSRFISLDQDLPAEVRALEAFLQRTGGVCGGWEEFDHQAFLKVWTKCGGRAGFRKEAKLYLPSKSQEEMEEHERWYQELIHLQDERREVMTECHPKVEKQEATGTPKALTQADESGGSREEEKRRKVPAEQAREEKSKQKSQMLMTDCCVVLSTSEEEKKLLAQRLKARKEAKRRKEEQAEKQRQARESRKNRMAKVRNEHQFHVEASCCGMDSLDQQERSGQREAKMSPGEELQVGRGEEEDHRRTKRRKQVDGHIVRDPSRLTRPTKGWEERLKSTRPSGVGHIFHMSQRSFVTL</sequence>
<dbReference type="PANTHER" id="PTHR21549:SF0">
    <property type="entry name" value="COILED-COIL DOMAIN-CONTAINING PROTEIN 112"/>
    <property type="match status" value="1"/>
</dbReference>
<feature type="compositionally biased region" description="Basic and acidic residues" evidence="2">
    <location>
        <begin position="351"/>
        <end position="375"/>
    </location>
</feature>
<reference evidence="3" key="2">
    <citation type="submission" date="2025-09" db="UniProtKB">
        <authorList>
            <consortium name="Ensembl"/>
        </authorList>
    </citation>
    <scope>IDENTIFICATION</scope>
</reference>
<proteinExistence type="predicted"/>
<evidence type="ECO:0008006" key="5">
    <source>
        <dbReference type="Google" id="ProtNLM"/>
    </source>
</evidence>
<keyword evidence="4" id="KW-1185">Reference proteome</keyword>